<dbReference type="NCBIfam" id="TIGR00976">
    <property type="entry name" value="CocE_NonD"/>
    <property type="match status" value="1"/>
</dbReference>
<evidence type="ECO:0000259" key="3">
    <source>
        <dbReference type="SMART" id="SM00939"/>
    </source>
</evidence>
<dbReference type="GO" id="GO:0016787">
    <property type="term" value="F:hydrolase activity"/>
    <property type="evidence" value="ECO:0007669"/>
    <property type="project" value="UniProtKB-KW"/>
</dbReference>
<feature type="region of interest" description="Disordered" evidence="2">
    <location>
        <begin position="1"/>
        <end position="26"/>
    </location>
</feature>
<proteinExistence type="predicted"/>
<dbReference type="RefSeq" id="WP_249478528.1">
    <property type="nucleotide sequence ID" value="NZ_CP097218.1"/>
</dbReference>
<dbReference type="PANTHER" id="PTHR43056:SF10">
    <property type="entry name" value="COCE_NOND FAMILY, PUTATIVE (AFU_ORTHOLOGUE AFUA_7G00600)-RELATED"/>
    <property type="match status" value="1"/>
</dbReference>
<keyword evidence="5" id="KW-1185">Reference proteome</keyword>
<evidence type="ECO:0000313" key="4">
    <source>
        <dbReference type="EMBL" id="UQN29329.1"/>
    </source>
</evidence>
<reference evidence="4" key="1">
    <citation type="submission" date="2022-05" db="EMBL/GenBank/DDBJ databases">
        <title>Genomic analysis of Brachybacterium sp. CBA3104.</title>
        <authorList>
            <person name="Roh S.W."/>
            <person name="Kim Y.B."/>
            <person name="Kim Y."/>
        </authorList>
    </citation>
    <scope>NUCLEOTIDE SEQUENCE</scope>
    <source>
        <strain evidence="4">CBA3104</strain>
    </source>
</reference>
<organism evidence="4 5">
    <name type="scientific">Brachybacterium kimchii</name>
    <dbReference type="NCBI Taxonomy" id="2942909"/>
    <lineage>
        <taxon>Bacteria</taxon>
        <taxon>Bacillati</taxon>
        <taxon>Actinomycetota</taxon>
        <taxon>Actinomycetes</taxon>
        <taxon>Micrococcales</taxon>
        <taxon>Dermabacteraceae</taxon>
        <taxon>Brachybacterium</taxon>
    </lineage>
</organism>
<keyword evidence="1 4" id="KW-0378">Hydrolase</keyword>
<evidence type="ECO:0000313" key="5">
    <source>
        <dbReference type="Proteomes" id="UP001055868"/>
    </source>
</evidence>
<dbReference type="InterPro" id="IPR008979">
    <property type="entry name" value="Galactose-bd-like_sf"/>
</dbReference>
<evidence type="ECO:0000256" key="2">
    <source>
        <dbReference type="SAM" id="MobiDB-lite"/>
    </source>
</evidence>
<dbReference type="SUPFAM" id="SSF53474">
    <property type="entry name" value="alpha/beta-Hydrolases"/>
    <property type="match status" value="1"/>
</dbReference>
<dbReference type="Pfam" id="PF02129">
    <property type="entry name" value="Peptidase_S15"/>
    <property type="match status" value="1"/>
</dbReference>
<dbReference type="Gene3D" id="1.10.3020.20">
    <property type="match status" value="1"/>
</dbReference>
<sequence>MSDVQRIFTPSSPLPEGRTGLLTPYEPGTRTLPAGFRAGPGFAELPVDVVLEKDAPVTLRDGTVIHVDVFRPAGAEKVPAIVAWSPYGKGQGTSDSVRGVFAMVGLDDGIVSGLEKFEGPDPAYWCARGYAICHPDPRGVVDSEGDSVLWDRQEGRDCHDVIEWLAEQPWCTGKVGMSGTSYLAVSQWFTAAEQPPHLAAINPWEGVSDVYRDLVMRGGMPDTGFAGQLQHGSFFGRGRKEDVLAEAEAHPLMDALWEEKIPDFSRIEVPAYVVASYSNTLHTAGTFRAWHRMASSQKWLRIHASQEWPDYYARENVEDLRRFFDRFLRGEDNDWESTPRVRYSVLDLEGGDRTGIPAEAFPPDGSASTPFYLDARTRRLTPEAPVEEASASYAVDANPDQVSFLLPFEQDTELVGHPSAHLFVEADGAEDMDLFVLVQKLDAQGTPLAEFTVPNHSAIAQDVTERGASILRYRGSDGRLRVSLRHEDDALSNPENPVHTFDRPQHLAAGEVVEVAIDLLPIGLSFRTGQQLRLVISSRNLLGTMMPGIREYVGANQGRHVIHTGGDHPSHLLLPVMGG</sequence>
<dbReference type="Pfam" id="PF08530">
    <property type="entry name" value="PepX_C"/>
    <property type="match status" value="1"/>
</dbReference>
<accession>A0ABY4N7J3</accession>
<name>A0ABY4N7J3_9MICO</name>
<dbReference type="Gene3D" id="2.60.120.260">
    <property type="entry name" value="Galactose-binding domain-like"/>
    <property type="match status" value="1"/>
</dbReference>
<evidence type="ECO:0000256" key="1">
    <source>
        <dbReference type="ARBA" id="ARBA00022801"/>
    </source>
</evidence>
<dbReference type="InterPro" id="IPR005674">
    <property type="entry name" value="CocE/Ser_esterase"/>
</dbReference>
<dbReference type="InterPro" id="IPR050585">
    <property type="entry name" value="Xaa-Pro_dipeptidyl-ppase/CocE"/>
</dbReference>
<feature type="domain" description="Xaa-Pro dipeptidyl-peptidase C-terminal" evidence="3">
    <location>
        <begin position="321"/>
        <end position="573"/>
    </location>
</feature>
<protein>
    <submittedName>
        <fullName evidence="4">CocE/NonD family hydrolase</fullName>
    </submittedName>
</protein>
<dbReference type="PANTHER" id="PTHR43056">
    <property type="entry name" value="PEPTIDASE S9 PROLYL OLIGOPEPTIDASE"/>
    <property type="match status" value="1"/>
</dbReference>
<dbReference type="EMBL" id="CP097218">
    <property type="protein sequence ID" value="UQN29329.1"/>
    <property type="molecule type" value="Genomic_DNA"/>
</dbReference>
<dbReference type="Gene3D" id="3.40.50.1820">
    <property type="entry name" value="alpha/beta hydrolase"/>
    <property type="match status" value="1"/>
</dbReference>
<dbReference type="InterPro" id="IPR029058">
    <property type="entry name" value="AB_hydrolase_fold"/>
</dbReference>
<dbReference type="SUPFAM" id="SSF49785">
    <property type="entry name" value="Galactose-binding domain-like"/>
    <property type="match status" value="1"/>
</dbReference>
<gene>
    <name evidence="4" type="ORF">M4486_17100</name>
</gene>
<dbReference type="SMART" id="SM00939">
    <property type="entry name" value="PepX_C"/>
    <property type="match status" value="1"/>
</dbReference>
<dbReference type="Proteomes" id="UP001055868">
    <property type="component" value="Chromosome"/>
</dbReference>
<dbReference type="InterPro" id="IPR013736">
    <property type="entry name" value="Xaa-Pro_dipept_C"/>
</dbReference>
<dbReference type="InterPro" id="IPR000383">
    <property type="entry name" value="Xaa-Pro-like_dom"/>
</dbReference>